<dbReference type="AlphaFoldDB" id="A0A2A5SZT9"/>
<keyword evidence="2" id="KW-1185">Reference proteome</keyword>
<comment type="caution">
    <text evidence="1">The sequence shown here is derived from an EMBL/GenBank/DDBJ whole genome shotgun (WGS) entry which is preliminary data.</text>
</comment>
<evidence type="ECO:0000313" key="2">
    <source>
        <dbReference type="Proteomes" id="UP000219020"/>
    </source>
</evidence>
<reference evidence="2" key="1">
    <citation type="submission" date="2017-04" db="EMBL/GenBank/DDBJ databases">
        <title>Genome evolution of the luminous symbionts of deep sea anglerfish.</title>
        <authorList>
            <person name="Hendry T.A."/>
        </authorList>
    </citation>
    <scope>NUCLEOTIDE SEQUENCE [LARGE SCALE GENOMIC DNA]</scope>
</reference>
<proteinExistence type="predicted"/>
<evidence type="ECO:0000313" key="1">
    <source>
        <dbReference type="EMBL" id="PCS21406.1"/>
    </source>
</evidence>
<organism evidence="1 2">
    <name type="scientific">Candidatus Enterovibrio escicola</name>
    <dbReference type="NCBI Taxonomy" id="1927127"/>
    <lineage>
        <taxon>Bacteria</taxon>
        <taxon>Pseudomonadati</taxon>
        <taxon>Pseudomonadota</taxon>
        <taxon>Gammaproteobacteria</taxon>
        <taxon>Vibrionales</taxon>
        <taxon>Vibrionaceae</taxon>
        <taxon>Enterovibrio</taxon>
    </lineage>
</organism>
<protein>
    <submittedName>
        <fullName evidence="1">Uncharacterized protein</fullName>
    </submittedName>
</protein>
<dbReference type="GeneID" id="66952513"/>
<dbReference type="EMBL" id="NBYY01000034">
    <property type="protein sequence ID" value="PCS21406.1"/>
    <property type="molecule type" value="Genomic_DNA"/>
</dbReference>
<gene>
    <name evidence="1" type="ORF">BTN49_2945</name>
</gene>
<name>A0A2A5SZT9_9GAMM</name>
<sequence length="145" mass="16457">MVSAFIVISATITLAKHLLKLMEIEFPAHQYMIRTLWTNYPDGFSMPILAMVVIKAGAITRTNVEGQTIKHDNHTKIHDILSSQEYSEVIKSSGYPCARYNSYYSGWYKDGVERNLTAVLSNQLQSTKEHSSTLREVDQTSKQLD</sequence>
<dbReference type="Proteomes" id="UP000219020">
    <property type="component" value="Unassembled WGS sequence"/>
</dbReference>
<dbReference type="RefSeq" id="WP_097357213.1">
    <property type="nucleotide sequence ID" value="NZ_CAWNJE010000022.1"/>
</dbReference>
<accession>A0A2A5SZT9</accession>